<dbReference type="Pfam" id="PF13692">
    <property type="entry name" value="Glyco_trans_1_4"/>
    <property type="match status" value="1"/>
</dbReference>
<dbReference type="Pfam" id="PF13579">
    <property type="entry name" value="Glyco_trans_4_4"/>
    <property type="match status" value="1"/>
</dbReference>
<dbReference type="SUPFAM" id="SSF53756">
    <property type="entry name" value="UDP-Glycosyltransferase/glycogen phosphorylase"/>
    <property type="match status" value="1"/>
</dbReference>
<gene>
    <name evidence="2" type="ORF">EV699_10711</name>
</gene>
<dbReference type="Proteomes" id="UP000295765">
    <property type="component" value="Unassembled WGS sequence"/>
</dbReference>
<feature type="domain" description="Glycosyltransferase subfamily 4-like N-terminal" evidence="1">
    <location>
        <begin position="21"/>
        <end position="176"/>
    </location>
</feature>
<evidence type="ECO:0000313" key="3">
    <source>
        <dbReference type="Proteomes" id="UP000295765"/>
    </source>
</evidence>
<dbReference type="EMBL" id="SLWY01000007">
    <property type="protein sequence ID" value="TCO81618.1"/>
    <property type="molecule type" value="Genomic_DNA"/>
</dbReference>
<evidence type="ECO:0000259" key="1">
    <source>
        <dbReference type="Pfam" id="PF13579"/>
    </source>
</evidence>
<proteinExistence type="predicted"/>
<name>A0A4R2LB68_9GAMM</name>
<protein>
    <submittedName>
        <fullName evidence="2">Glycosyltransferase involved in cell wall biosynthesis</fullName>
    </submittedName>
</protein>
<dbReference type="CDD" id="cd03811">
    <property type="entry name" value="GT4_GT28_WabH-like"/>
    <property type="match status" value="1"/>
</dbReference>
<dbReference type="AlphaFoldDB" id="A0A4R2LB68"/>
<dbReference type="PANTHER" id="PTHR12526">
    <property type="entry name" value="GLYCOSYLTRANSFERASE"/>
    <property type="match status" value="1"/>
</dbReference>
<dbReference type="Gene3D" id="3.40.50.2000">
    <property type="entry name" value="Glycogen Phosphorylase B"/>
    <property type="match status" value="2"/>
</dbReference>
<dbReference type="InterPro" id="IPR028098">
    <property type="entry name" value="Glyco_trans_4-like_N"/>
</dbReference>
<keyword evidence="2" id="KW-0808">Transferase</keyword>
<sequence>MNAVTPPHTDLAVFAATSGHSGVDRVLGNLVPALAGLGLAVDVLGIAGHGPDYGELPAGVRRIALGTRHVNSALPALVRYLRRTRPAALLTDKDRVNRVALLARFLAGVPTRVGVRLGTTVSVNLASRGPLERWLQTNSMRLFYRAADAVLVPSTGAAADLAAHARLPPEAISVVPSPIVTAALLARADAPAAHPWFSDGGPPVLLGVGELSERKDFATLLRAHALLRERLDCRLLILGEGRRRAELAALAQSLGSADAVALPGFVPDPYPYMARAAAFALTSRWEGMPVVLIEALALGAPVVACDCPSGPREVLADGRYGRLVAVGDAAALAEALYATLRAPPPRALGREATRAYTAEASARAYAHALGLELPA</sequence>
<reference evidence="2 3" key="1">
    <citation type="submission" date="2019-03" db="EMBL/GenBank/DDBJ databases">
        <title>Genomic Encyclopedia of Type Strains, Phase IV (KMG-IV): sequencing the most valuable type-strain genomes for metagenomic binning, comparative biology and taxonomic classification.</title>
        <authorList>
            <person name="Goeker M."/>
        </authorList>
    </citation>
    <scope>NUCLEOTIDE SEQUENCE [LARGE SCALE GENOMIC DNA]</scope>
    <source>
        <strain evidence="2 3">DSM 25287</strain>
    </source>
</reference>
<accession>A0A4R2LB68</accession>
<organism evidence="2 3">
    <name type="scientific">Plasticicumulans lactativorans</name>
    <dbReference type="NCBI Taxonomy" id="1133106"/>
    <lineage>
        <taxon>Bacteria</taxon>
        <taxon>Pseudomonadati</taxon>
        <taxon>Pseudomonadota</taxon>
        <taxon>Gammaproteobacteria</taxon>
        <taxon>Candidatus Competibacteraceae</taxon>
        <taxon>Plasticicumulans</taxon>
    </lineage>
</organism>
<comment type="caution">
    <text evidence="2">The sequence shown here is derived from an EMBL/GenBank/DDBJ whole genome shotgun (WGS) entry which is preliminary data.</text>
</comment>
<keyword evidence="3" id="KW-1185">Reference proteome</keyword>
<evidence type="ECO:0000313" key="2">
    <source>
        <dbReference type="EMBL" id="TCO81618.1"/>
    </source>
</evidence>
<dbReference type="GO" id="GO:0016757">
    <property type="term" value="F:glycosyltransferase activity"/>
    <property type="evidence" value="ECO:0007669"/>
    <property type="project" value="UniProtKB-ARBA"/>
</dbReference>